<keyword evidence="6" id="KW-1185">Reference proteome</keyword>
<gene>
    <name evidence="4" type="ORF">CTZ24_02960</name>
    <name evidence="3" type="ORF">Q3404_24310</name>
</gene>
<evidence type="ECO:0000313" key="6">
    <source>
        <dbReference type="Proteomes" id="UP001171299"/>
    </source>
</evidence>
<feature type="transmembrane region" description="Helical" evidence="2">
    <location>
        <begin position="137"/>
        <end position="155"/>
    </location>
</feature>
<reference evidence="3" key="3">
    <citation type="submission" date="2023-07" db="EMBL/GenBank/DDBJ databases">
        <title>The extreme plant-growth-promoting properties of Pantoea phytobeneficialis PF55 revealed by functional and genomic analysis.</title>
        <authorList>
            <person name="Nascimento F.X."/>
            <person name="Marcio R.J."/>
        </authorList>
    </citation>
    <scope>NUCLEOTIDE SEQUENCE</scope>
    <source>
        <strain evidence="3">PF55</strain>
    </source>
</reference>
<organism evidence="4 5">
    <name type="scientific">Pantoea phytobeneficialis</name>
    <dbReference type="NCBI Taxonomy" id="2052056"/>
    <lineage>
        <taxon>Bacteria</taxon>
        <taxon>Pseudomonadati</taxon>
        <taxon>Pseudomonadota</taxon>
        <taxon>Gammaproteobacteria</taxon>
        <taxon>Enterobacterales</taxon>
        <taxon>Erwiniaceae</taxon>
        <taxon>Pantoea</taxon>
    </lineage>
</organism>
<dbReference type="EMBL" id="JAUOOM010000035">
    <property type="protein sequence ID" value="MDO6409703.1"/>
    <property type="molecule type" value="Genomic_DNA"/>
</dbReference>
<reference evidence="4" key="2">
    <citation type="journal article" date="2020" name="Environ. Microbiol.">
        <title>The extreme plant-growth-promoting properties of Pantoea phytobeneficialis MSR2 revealed by functional and genomic analysis.</title>
        <authorList>
            <person name="Nascimento F.X."/>
            <person name="Hernandez A.G."/>
            <person name="Glick B.R."/>
            <person name="Rossi M.J."/>
        </authorList>
    </citation>
    <scope>NUCLEOTIDE SEQUENCE</scope>
    <source>
        <strain evidence="4">MSR2</strain>
    </source>
</reference>
<keyword evidence="2" id="KW-0472">Membrane</keyword>
<keyword evidence="1" id="KW-0175">Coiled coil</keyword>
<proteinExistence type="predicted"/>
<dbReference type="Gene3D" id="3.90.20.10">
    <property type="match status" value="1"/>
</dbReference>
<keyword evidence="2" id="KW-0812">Transmembrane</keyword>
<name>A0AAP9H2N1_9GAMM</name>
<dbReference type="EMBL" id="CP024636">
    <property type="protein sequence ID" value="QGR05419.1"/>
    <property type="molecule type" value="Genomic_DNA"/>
</dbReference>
<evidence type="ECO:0000256" key="2">
    <source>
        <dbReference type="SAM" id="Phobius"/>
    </source>
</evidence>
<feature type="coiled-coil region" evidence="1">
    <location>
        <begin position="57"/>
        <end position="84"/>
    </location>
</feature>
<evidence type="ECO:0000256" key="1">
    <source>
        <dbReference type="SAM" id="Coils"/>
    </source>
</evidence>
<reference evidence="5" key="1">
    <citation type="submission" date="2017-11" db="EMBL/GenBank/DDBJ databases">
        <title>Genome sequence of Pantoea sp. MSR2.</title>
        <authorList>
            <person name="Nascimento F.X."/>
        </authorList>
    </citation>
    <scope>NUCLEOTIDE SEQUENCE [LARGE SCALE GENOMIC DNA]</scope>
    <source>
        <strain evidence="5">MSR2</strain>
    </source>
</reference>
<evidence type="ECO:0000313" key="5">
    <source>
        <dbReference type="Proteomes" id="UP000424872"/>
    </source>
</evidence>
<dbReference type="SUPFAM" id="SSF57997">
    <property type="entry name" value="Tropomyosin"/>
    <property type="match status" value="1"/>
</dbReference>
<protein>
    <recommendedName>
        <fullName evidence="7">DUF1640 domain-containing protein</fullName>
    </recommendedName>
</protein>
<evidence type="ECO:0008006" key="7">
    <source>
        <dbReference type="Google" id="ProtNLM"/>
    </source>
</evidence>
<evidence type="ECO:0000313" key="4">
    <source>
        <dbReference type="EMBL" id="QGR05419.1"/>
    </source>
</evidence>
<accession>A0AAP9H2N1</accession>
<keyword evidence="2" id="KW-1133">Transmembrane helix</keyword>
<dbReference type="Proteomes" id="UP001171299">
    <property type="component" value="Unassembled WGS sequence"/>
</dbReference>
<dbReference type="RefSeq" id="WP_208724738.1">
    <property type="nucleotide sequence ID" value="NZ_CP024636.1"/>
</dbReference>
<dbReference type="Proteomes" id="UP000424872">
    <property type="component" value="Chromosome"/>
</dbReference>
<sequence length="156" mass="18197">MILTMMNTHKAYKSLQQAGVDERQAEVLVEIFAEMQQEHSLTKADLSQAMEGVVKGQQALQTRVDRLEDRIDQFEKNVNERFEHVDKRFAQVDQRFDRVDKRFEKLEARFDHTDSRISGMNLDIVGMKKELQWLKRVMMAATCAIVLAASKYIFLT</sequence>
<dbReference type="KEGG" id="ppho:CTZ24_02960"/>
<evidence type="ECO:0000313" key="3">
    <source>
        <dbReference type="EMBL" id="MDO6409703.1"/>
    </source>
</evidence>
<dbReference type="AlphaFoldDB" id="A0AAP9H2N1"/>